<keyword evidence="1" id="KW-1133">Transmembrane helix</keyword>
<comment type="caution">
    <text evidence="3">The sequence shown here is derived from an EMBL/GenBank/DDBJ whole genome shotgun (WGS) entry which is preliminary data.</text>
</comment>
<feature type="chain" id="PRO_5005171972" evidence="2">
    <location>
        <begin position="21"/>
        <end position="1143"/>
    </location>
</feature>
<feature type="transmembrane region" description="Helical" evidence="1">
    <location>
        <begin position="964"/>
        <end position="981"/>
    </location>
</feature>
<gene>
    <name evidence="3" type="ORF">CCC_04096</name>
</gene>
<keyword evidence="1" id="KW-0472">Membrane</keyword>
<dbReference type="RefSeq" id="WP_041040407.1">
    <property type="nucleotide sequence ID" value="NZ_JXSL01000023.1"/>
</dbReference>
<accession>A0A0C2YY40</accession>
<feature type="transmembrane region" description="Helical" evidence="1">
    <location>
        <begin position="1017"/>
        <end position="1037"/>
    </location>
</feature>
<dbReference type="EMBL" id="JXSL01000023">
    <property type="protein sequence ID" value="KIL99580.1"/>
    <property type="molecule type" value="Genomic_DNA"/>
</dbReference>
<protein>
    <submittedName>
        <fullName evidence="3">Uncharacterized protein</fullName>
    </submittedName>
</protein>
<evidence type="ECO:0000256" key="2">
    <source>
        <dbReference type="SAM" id="SignalP"/>
    </source>
</evidence>
<feature type="signal peptide" evidence="2">
    <location>
        <begin position="1"/>
        <end position="20"/>
    </location>
</feature>
<dbReference type="STRING" id="272627.CCC_04096"/>
<dbReference type="Proteomes" id="UP000031971">
    <property type="component" value="Unassembled WGS sequence"/>
</dbReference>
<evidence type="ECO:0000313" key="3">
    <source>
        <dbReference type="EMBL" id="KIL99580.1"/>
    </source>
</evidence>
<sequence length="1143" mass="123365">MRLSIAAILIGAAFTMAATASTASSQGETASSPPISVSHPISAAPSAPIVVRRTTTAAPLPAGTYSLEAKIRLRKENSSGIKMLPAFDVAEPAIPAEGGWQRSGALFTWNPTQAPIALEIPLRLNPKASLADLSSAAALIVRTSNASPGNAIFLSMQVTMERADGSILVLSTPGATGNVRHLSPMARPPQPRGIGYIVGRILNRPFDEDWRFLPHPDGLTVMQRRFSEPVEPKSLEYIDIGCQGGNCAVNLRVRSDTGESRIVSFADLSPSERIEEGNRVTRLAVGQTVRGLMPGRHVTLDEIIAYVPGKPEEAIPLRRLTRLDLIGIEAAGDVFILPVNAQKGNNGAHTLTIPLGKPLSAVLGDLNGLRLVDARIIATPEDRHRIAGLRIEEISFTKPMIRTAVPDLSAPCRQWTEIWGGAFDEQRPGWAKCPNILAFEEGTSVPPQFRHGLLDIAPEGMTILAAKHAAYGPAPNGRPHSVKVLFTKDEAVLRVAVNEPRDSQMRRRRVDIRLHTSTGGSVTLRAERNGVTSPPLREITLAPGEAEIWSEIGGGERAVLELRPAGRPSGTPEGTIATDFSIQPMTDGAPRVDRAGRDLSATTEPACRQWSDGTLCYSSSAKPAFEYRQRRNLTLPPNAYFFLSGPDPWGRTTELTLIDAAGKVRHIPVRMNQPLPLGDKGDIRELRLRFDGGLPDFRHWAIFTTQDTDDLSLPSVLLPSSEWVPLVPEQPMTAAEIPAALAGNAVEALVPTGGLPARAETVWRTPIGNGLPPSLIRARIDILAGRLPPYPKVRLQARLVGADWERTVPIPFDDGQSTSVLPLVSWLEREPPRPGTRSLSFIEWRLVVEQSREVPTAPATVQISAEAFRSGLQRLDSKLSQTPLLQVNGKPLSAQGFSLPATLNPGEDEITAQFGLVYLPVGGEELVSVLDNPHIVVSDIRLATDLALKIPPGIAPPALKSTSPLPWVASMIAAAAIIWWRRLALGRILLRIGSPPHLGIAFPKSLWRRITAVPRRIWVISAILSSLGLLLLSLFQPPLVTDGILPTVSRLAAATAWMLAYRPRARRLSDSDPGSTAVHHALWGVMLSLAAAILLIAFARPAAANQVAAIAYYLIIAALVAAWRSDRKKNSQGEDVSVTNQQC</sequence>
<feature type="transmembrane region" description="Helical" evidence="1">
    <location>
        <begin position="1105"/>
        <end position="1123"/>
    </location>
</feature>
<proteinExistence type="predicted"/>
<keyword evidence="1" id="KW-0812">Transmembrane</keyword>
<organism evidence="3 4">
    <name type="scientific">Paramagnetospirillum magnetotacticum MS-1</name>
    <dbReference type="NCBI Taxonomy" id="272627"/>
    <lineage>
        <taxon>Bacteria</taxon>
        <taxon>Pseudomonadati</taxon>
        <taxon>Pseudomonadota</taxon>
        <taxon>Alphaproteobacteria</taxon>
        <taxon>Rhodospirillales</taxon>
        <taxon>Magnetospirillaceae</taxon>
        <taxon>Paramagnetospirillum</taxon>
    </lineage>
</organism>
<keyword evidence="4" id="KW-1185">Reference proteome</keyword>
<reference evidence="3 4" key="1">
    <citation type="submission" date="2015-01" db="EMBL/GenBank/DDBJ databases">
        <title>Genome Sequence of Magnetospirillum magnetotacticum Strain MS-1.</title>
        <authorList>
            <person name="Marinov G.K."/>
            <person name="Smalley M.D."/>
            <person name="DeSalvo G."/>
        </authorList>
    </citation>
    <scope>NUCLEOTIDE SEQUENCE [LARGE SCALE GENOMIC DNA]</scope>
    <source>
        <strain evidence="3 4">MS-1</strain>
    </source>
</reference>
<name>A0A0C2YY40_PARME</name>
<keyword evidence="2" id="KW-0732">Signal</keyword>
<evidence type="ECO:0000313" key="4">
    <source>
        <dbReference type="Proteomes" id="UP000031971"/>
    </source>
</evidence>
<feature type="transmembrane region" description="Helical" evidence="1">
    <location>
        <begin position="1081"/>
        <end position="1099"/>
    </location>
</feature>
<dbReference type="AlphaFoldDB" id="A0A0C2YY40"/>
<dbReference type="OrthoDB" id="9796962at2"/>
<evidence type="ECO:0000256" key="1">
    <source>
        <dbReference type="SAM" id="Phobius"/>
    </source>
</evidence>